<evidence type="ECO:0000313" key="1">
    <source>
        <dbReference type="EMBL" id="BAU49599.1"/>
    </source>
</evidence>
<dbReference type="EMBL" id="AP014936">
    <property type="protein sequence ID" value="BAU49599.1"/>
    <property type="molecule type" value="Genomic_DNA"/>
</dbReference>
<dbReference type="RefSeq" id="WP_148665507.1">
    <property type="nucleotide sequence ID" value="NZ_AP014936.1"/>
</dbReference>
<organism evidence="1 2">
    <name type="scientific">Sulfurifustis variabilis</name>
    <dbReference type="NCBI Taxonomy" id="1675686"/>
    <lineage>
        <taxon>Bacteria</taxon>
        <taxon>Pseudomonadati</taxon>
        <taxon>Pseudomonadota</taxon>
        <taxon>Gammaproteobacteria</taxon>
        <taxon>Acidiferrobacterales</taxon>
        <taxon>Acidiferrobacteraceae</taxon>
        <taxon>Sulfurifustis</taxon>
    </lineage>
</organism>
<gene>
    <name evidence="1" type="ORF">SVA_3051</name>
</gene>
<dbReference type="OrthoDB" id="7058435at2"/>
<name>A0A1B4V7U2_9GAMM</name>
<dbReference type="AlphaFoldDB" id="A0A1B4V7U2"/>
<evidence type="ECO:0000313" key="2">
    <source>
        <dbReference type="Proteomes" id="UP000218899"/>
    </source>
</evidence>
<sequence length="324" mass="34757">MNEADAYRFIRERVKVTPQLVAIAKGIVARASENQSRASELVDNVLKVNAVSIPHQVVLHQSVNPIPSLTAAAEGLSWQLAAQEAIWSLIHSGILLPMGELHGSAPNIGWTTVVPGSGGQSSGWRFEDLYVPVPALVRRAPSFTGANDQFLSEPDLYLNTLGMPDMHPDVRAAFQEAVKCFRGGLFAAAVAMLGKASEGAWLELGAALLAVHYGSDFKKQRAVLEDPQIGTGKKIDAVLAIFDRQDIFRPVSEKSGVRPQELKSVAVWSDAVRDSRNTIHFGVTPATPNTYEKVATLLVGAVPHMRVIYGVKEAADAFSGGAAT</sequence>
<reference evidence="1 2" key="1">
    <citation type="submission" date="2015-08" db="EMBL/GenBank/DDBJ databases">
        <title>Complete genome sequence of Sulfurifustis variabilis.</title>
        <authorList>
            <person name="Miura A."/>
            <person name="Kojima H."/>
            <person name="Fukui M."/>
        </authorList>
    </citation>
    <scope>NUCLEOTIDE SEQUENCE [LARGE SCALE GENOMIC DNA]</scope>
    <source>
        <strain evidence="2">skN76</strain>
    </source>
</reference>
<proteinExistence type="predicted"/>
<dbReference type="Proteomes" id="UP000218899">
    <property type="component" value="Chromosome"/>
</dbReference>
<accession>A0A1B4V7U2</accession>
<keyword evidence="2" id="KW-1185">Reference proteome</keyword>
<protein>
    <submittedName>
        <fullName evidence="1">Uncharacterized protein</fullName>
    </submittedName>
</protein>
<dbReference type="KEGG" id="sva:SVA_3051"/>